<keyword evidence="1" id="KW-0472">Membrane</keyword>
<keyword evidence="1" id="KW-0812">Transmembrane</keyword>
<organism evidence="2">
    <name type="scientific">marine sediment metagenome</name>
    <dbReference type="NCBI Taxonomy" id="412755"/>
    <lineage>
        <taxon>unclassified sequences</taxon>
        <taxon>metagenomes</taxon>
        <taxon>ecological metagenomes</taxon>
    </lineage>
</organism>
<evidence type="ECO:0000313" key="2">
    <source>
        <dbReference type="EMBL" id="KKK69668.1"/>
    </source>
</evidence>
<name>A0A0F8XL51_9ZZZZ</name>
<dbReference type="AlphaFoldDB" id="A0A0F8XL51"/>
<reference evidence="2" key="1">
    <citation type="journal article" date="2015" name="Nature">
        <title>Complex archaea that bridge the gap between prokaryotes and eukaryotes.</title>
        <authorList>
            <person name="Spang A."/>
            <person name="Saw J.H."/>
            <person name="Jorgensen S.L."/>
            <person name="Zaremba-Niedzwiedzka K."/>
            <person name="Martijn J."/>
            <person name="Lind A.E."/>
            <person name="van Eijk R."/>
            <person name="Schleper C."/>
            <person name="Guy L."/>
            <person name="Ettema T.J."/>
        </authorList>
    </citation>
    <scope>NUCLEOTIDE SEQUENCE</scope>
</reference>
<evidence type="ECO:0000256" key="1">
    <source>
        <dbReference type="SAM" id="Phobius"/>
    </source>
</evidence>
<accession>A0A0F8XL51</accession>
<protein>
    <submittedName>
        <fullName evidence="2">Uncharacterized protein</fullName>
    </submittedName>
</protein>
<gene>
    <name evidence="2" type="ORF">LCGC14_2931700</name>
</gene>
<sequence>SIVGWLDTGIISSSGSSNVQALAQFSNQFGIAILSTGAGTYFILRRVFT</sequence>
<comment type="caution">
    <text evidence="2">The sequence shown here is derived from an EMBL/GenBank/DDBJ whole genome shotgun (WGS) entry which is preliminary data.</text>
</comment>
<keyword evidence="1" id="KW-1133">Transmembrane helix</keyword>
<feature type="non-terminal residue" evidence="2">
    <location>
        <position position="1"/>
    </location>
</feature>
<feature type="transmembrane region" description="Helical" evidence="1">
    <location>
        <begin position="25"/>
        <end position="44"/>
    </location>
</feature>
<dbReference type="EMBL" id="LAZR01058540">
    <property type="protein sequence ID" value="KKK69668.1"/>
    <property type="molecule type" value="Genomic_DNA"/>
</dbReference>
<proteinExistence type="predicted"/>